<organism evidence="2 3">
    <name type="scientific">Sphingopyxis fribergensis</name>
    <dbReference type="NCBI Taxonomy" id="1515612"/>
    <lineage>
        <taxon>Bacteria</taxon>
        <taxon>Pseudomonadati</taxon>
        <taxon>Pseudomonadota</taxon>
        <taxon>Alphaproteobacteria</taxon>
        <taxon>Sphingomonadales</taxon>
        <taxon>Sphingomonadaceae</taxon>
        <taxon>Sphingopyxis</taxon>
    </lineage>
</organism>
<name>A0A0A7PE10_9SPHN</name>
<dbReference type="KEGG" id="sphk:SKP52_06610"/>
<dbReference type="Pfam" id="PF07238">
    <property type="entry name" value="PilZ"/>
    <property type="match status" value="1"/>
</dbReference>
<dbReference type="EMBL" id="CP009122">
    <property type="protein sequence ID" value="AJA08245.1"/>
    <property type="molecule type" value="Genomic_DNA"/>
</dbReference>
<sequence length="122" mass="13478">MDNFRTPTARGHKRTAVSIDVTVNGVLNFVDGRITDLSEGGARIGGASMPARSRCEIHYGGQVTYAVVMWSEYDRMGVRFPYELAHGALYNALKIARDASMVEPAQIFHSNRPTMFGRRGLS</sequence>
<evidence type="ECO:0000313" key="2">
    <source>
        <dbReference type="EMBL" id="AJA08245.1"/>
    </source>
</evidence>
<proteinExistence type="predicted"/>
<dbReference type="Proteomes" id="UP000030907">
    <property type="component" value="Chromosome"/>
</dbReference>
<dbReference type="GO" id="GO:0035438">
    <property type="term" value="F:cyclic-di-GMP binding"/>
    <property type="evidence" value="ECO:0007669"/>
    <property type="project" value="InterPro"/>
</dbReference>
<accession>A0A0A7PE10</accession>
<dbReference type="SUPFAM" id="SSF141371">
    <property type="entry name" value="PilZ domain-like"/>
    <property type="match status" value="1"/>
</dbReference>
<protein>
    <submittedName>
        <fullName evidence="2">Type IV pilus assembly PilZ</fullName>
    </submittedName>
</protein>
<feature type="domain" description="PilZ" evidence="1">
    <location>
        <begin position="10"/>
        <end position="82"/>
    </location>
</feature>
<dbReference type="STRING" id="1515612.SKP52_06610"/>
<gene>
    <name evidence="2" type="ORF">SKP52_06610</name>
</gene>
<keyword evidence="3" id="KW-1185">Reference proteome</keyword>
<dbReference type="OrthoDB" id="7449195at2"/>
<dbReference type="HOGENOM" id="CLU_2071624_0_0_5"/>
<reference evidence="2 3" key="1">
    <citation type="journal article" date="2015" name="Int. J. Syst. Evol. Microbiol.">
        <title>Description of Sphingopyxis fribergensis sp. nov. - a soil bacterium with the ability to degrade styrene and phenylacetic acid.</title>
        <authorList>
            <person name="Oelschlagel M."/>
            <person name="Ruckert C."/>
            <person name="Kalinowski J."/>
            <person name="Schmidt G."/>
            <person name="Schlomann M."/>
            <person name="Tischler D."/>
        </authorList>
    </citation>
    <scope>NUCLEOTIDE SEQUENCE [LARGE SCALE GENOMIC DNA]</scope>
    <source>
        <strain evidence="2 3">Kp5.2</strain>
    </source>
</reference>
<evidence type="ECO:0000313" key="3">
    <source>
        <dbReference type="Proteomes" id="UP000030907"/>
    </source>
</evidence>
<dbReference type="InterPro" id="IPR009875">
    <property type="entry name" value="PilZ_domain"/>
</dbReference>
<dbReference type="RefSeq" id="WP_052207925.1">
    <property type="nucleotide sequence ID" value="NZ_CP009122.1"/>
</dbReference>
<dbReference type="AlphaFoldDB" id="A0A0A7PE10"/>
<evidence type="ECO:0000259" key="1">
    <source>
        <dbReference type="Pfam" id="PF07238"/>
    </source>
</evidence>